<comment type="caution">
    <text evidence="2">The sequence shown here is derived from an EMBL/GenBank/DDBJ whole genome shotgun (WGS) entry which is preliminary data.</text>
</comment>
<keyword evidence="3" id="KW-1185">Reference proteome</keyword>
<evidence type="ECO:0000313" key="3">
    <source>
        <dbReference type="Proteomes" id="UP000605986"/>
    </source>
</evidence>
<organism evidence="2 3">
    <name type="scientific">Fusarium austroafricanum</name>
    <dbReference type="NCBI Taxonomy" id="2364996"/>
    <lineage>
        <taxon>Eukaryota</taxon>
        <taxon>Fungi</taxon>
        <taxon>Dikarya</taxon>
        <taxon>Ascomycota</taxon>
        <taxon>Pezizomycotina</taxon>
        <taxon>Sordariomycetes</taxon>
        <taxon>Hypocreomycetidae</taxon>
        <taxon>Hypocreales</taxon>
        <taxon>Nectriaceae</taxon>
        <taxon>Fusarium</taxon>
        <taxon>Fusarium concolor species complex</taxon>
    </lineage>
</organism>
<proteinExistence type="predicted"/>
<dbReference type="OrthoDB" id="9991317at2759"/>
<feature type="domain" description="CHAT" evidence="1">
    <location>
        <begin position="1661"/>
        <end position="1911"/>
    </location>
</feature>
<dbReference type="SUPFAM" id="SSF81901">
    <property type="entry name" value="HCP-like"/>
    <property type="match status" value="1"/>
</dbReference>
<dbReference type="InterPro" id="IPR011990">
    <property type="entry name" value="TPR-like_helical_dom_sf"/>
</dbReference>
<accession>A0A8H4KKA5</accession>
<dbReference type="Gene3D" id="1.25.40.10">
    <property type="entry name" value="Tetratricopeptide repeat domain"/>
    <property type="match status" value="2"/>
</dbReference>
<gene>
    <name evidence="2" type="ORF">F53441_6151</name>
</gene>
<dbReference type="EMBL" id="JAADJG010000241">
    <property type="protein sequence ID" value="KAF4450819.1"/>
    <property type="molecule type" value="Genomic_DNA"/>
</dbReference>
<reference evidence="2" key="1">
    <citation type="submission" date="2020-01" db="EMBL/GenBank/DDBJ databases">
        <title>Identification and distribution of gene clusters putatively required for synthesis of sphingolipid metabolism inhibitors in phylogenetically diverse species of the filamentous fungus Fusarium.</title>
        <authorList>
            <person name="Kim H.-S."/>
            <person name="Busman M."/>
            <person name="Brown D.W."/>
            <person name="Divon H."/>
            <person name="Uhlig S."/>
            <person name="Proctor R.H."/>
        </authorList>
    </citation>
    <scope>NUCLEOTIDE SEQUENCE</scope>
    <source>
        <strain evidence="2">NRRL 53441</strain>
    </source>
</reference>
<protein>
    <recommendedName>
        <fullName evidence="1">CHAT domain-containing protein</fullName>
    </recommendedName>
</protein>
<dbReference type="Proteomes" id="UP000605986">
    <property type="component" value="Unassembled WGS sequence"/>
</dbReference>
<dbReference type="Pfam" id="PF12770">
    <property type="entry name" value="CHAT"/>
    <property type="match status" value="1"/>
</dbReference>
<evidence type="ECO:0000313" key="2">
    <source>
        <dbReference type="EMBL" id="KAF4450819.1"/>
    </source>
</evidence>
<dbReference type="SUPFAM" id="SSF48452">
    <property type="entry name" value="TPR-like"/>
    <property type="match status" value="1"/>
</dbReference>
<name>A0A8H4KKA5_9HYPO</name>
<evidence type="ECO:0000259" key="1">
    <source>
        <dbReference type="Pfam" id="PF12770"/>
    </source>
</evidence>
<dbReference type="InterPro" id="IPR024983">
    <property type="entry name" value="CHAT_dom"/>
</dbReference>
<sequence>MMSDADEYTESLQAARRSLQAETDSSVERIARLRRLADLLLESPGGYPVDDLDEAIDLKFEALQLTPPIQQQAEHLIELAELNYDRYHRSYQQELPGASFLDNSIKFQRDAIQLSSNKKERADQLKGLGDFLLSRYKRTNMILKLDRDVRKAGSDGDCPAFSMSPSKDLEEAIAVSKRAISMLEKDDPVPTTWLLRLGNLFEIRYQENGVKRDLKKAFKFTRQARYSIEDADVDAPVQLAKLHVTRYVEKGRSYDIEKAISLAREALANSSSEGRFFSLRLLSNVLFQSNKKTKTAETMGHLDEAIRLAKEALDGANDSVQEIGASNLLYDMFYERYQTSGNIVDLGDIIEMARRKSKAFFYKKGYKGYGLSWKRTVGDWWHQRAGERPQYPDIEKALQYPAYISIDGSSQVPSLDDLAGLLYLRYRKTGAVQDLLEAVDTLRHLNSVFTRPQYLLKLGLYLLHLYEEIHEPAIADEATRISHQLGSDKEYQGVILKRQCDHYIAAELSLRYHTSGNLGKLNEAIKIGARVTQMFPDDPHSQAGAFHTLASSSYQLFCNTQLLSDLNEAMGHYKVVYDLMPKDDMNRGHCLNNYSHCHLQRYRLVESPHDLDEACRIGREAVLASSNGTYMREKILNDVATALYQRYLVFSTLDDLEKAISLGRQAVDLKLEDPINGCPSFLNLAAMLCELHTLTEGEESRRYLSEALEFVHLAWKTGNSYEKPHSNLAGIPCYCHRTDFIEFLGITEEDARTSVQNSQLMLRTSDERPCVSILSHTSDLVLMLSYSLLYGDPADMDIDEPVRLAREALSMTWSNNSPENLRWYSCILSIALGCRFTVRNNAEDLIESLKLNQQTVEMAADDDTHRPFYMIVYALGLHSRYSGTGRLRDLYNCIDIGFQAWNMSSKGKTAGDCRNQILCSSSIACFLTDKYLRDGLPLDLERAIEFRQAAENRLTALGHHESTDFYNMYMGSRNANPASEAGPMEAINLTLYDIRNCPSRLYSLSVELFRYYSQIQEPATLSGAISFCQPCVDSTPLQHQDSPKRRELLGRCLEESYRKQKASSTTVQEGSAITPHYMNHLNGALRSLQEVIDTAPPEDLTWSSALHLLGPLYSDRYHISGDIGDLKMSLIILDASVRATISESGLLSDRLRLLGAAKMDNFSLFDTQVDLDSAKEIFWKAVEITIQNCSSRARILLDLAAVYQADHRKTKSRQSLDTSLELFEETYKILTGPKSRIQGDEILSKIFSGRGLSYLEKFKTSRDPTDFLKSIYNISEASKLPRVSARERVAQLLDLANVNIAAYITPEDKSYSDAASDSLLDAAHVVKSMLSETRSIQAGLHFDIGNCYMRKYDATKLVSDLESAISFREEAFELVSPDTTGDLLMLMAIFKSFISALELKEHWEKAYNVVNRAIPLIATTTPRFLDISETQFLLSKYSNLGSDGAALVMSTSRPSEEAIEILEAGRGVAMLALSQLRSDTALLKPYLNATLIGELVTIQKDLEVSFSSLKNRINFEDVSKVGDDLKKEIRRIRAGQNFSNFVRNHSHDTQSIAFTRKVTTFHLTLASHGGNPIVVVNVSYRCDAFLITGSLTRALPLPKLSRQAIQDRINEGNFTSLGVLEWLWDTIASPVLEALGLTSPPPPGNPWPRRHMEKHSFNSVIDRAISSYCSSIRGFERIVRAKDLWGNKYPKGTPGAQKALVVSMEQTPDSRRLPYAVEEARTVVKACELMSVKTVERDQCTKDTVLRDLQSSGIFHFAGHGYTDNNDPSQSHLRLEDWKSNPLTVADLFALNLREKEPFLAYLGACGTGQIQDARHLDESIHLTSACQLVGFRHSIGTLCKVHDKTCVEVARITYDTIREKGVTDASVSEGLHMAIRHGGCADVAIRDASDYESDEDGDENIPLQWAPYALSDDVSD</sequence>